<dbReference type="OrthoDB" id="1837761at2759"/>
<evidence type="ECO:0000313" key="2">
    <source>
        <dbReference type="Proteomes" id="UP000327013"/>
    </source>
</evidence>
<proteinExistence type="predicted"/>
<keyword evidence="2" id="KW-1185">Reference proteome</keyword>
<accession>A0A660KT32</accession>
<evidence type="ECO:0000313" key="1">
    <source>
        <dbReference type="EMBL" id="KAE8038538.1"/>
    </source>
</evidence>
<reference evidence="1 2" key="1">
    <citation type="submission" date="2019-06" db="EMBL/GenBank/DDBJ databases">
        <title>A chromosomal-level reference genome of Carpinus fangiana (Coryloideae, Betulaceae).</title>
        <authorList>
            <person name="Yang X."/>
            <person name="Wang Z."/>
            <person name="Zhang L."/>
            <person name="Hao G."/>
            <person name="Liu J."/>
            <person name="Yang Y."/>
        </authorList>
    </citation>
    <scope>NUCLEOTIDE SEQUENCE [LARGE SCALE GENOMIC DNA]</scope>
    <source>
        <strain evidence="1">Cfa_2016G</strain>
        <tissue evidence="1">Leaf</tissue>
    </source>
</reference>
<dbReference type="Proteomes" id="UP000327013">
    <property type="component" value="Chromosome 4"/>
</dbReference>
<name>A0A660KT32_9ROSI</name>
<sequence length="77" mass="8220">MPSRNSSPKLPGTSITINPRLISDITGIPLTNGKAFLFADTKPQPSKADIMAPMAVLNPGADPEWETSKNKIPIGYV</sequence>
<gene>
    <name evidence="1" type="ORF">FH972_011038</name>
</gene>
<organism evidence="1 2">
    <name type="scientific">Carpinus fangiana</name>
    <dbReference type="NCBI Taxonomy" id="176857"/>
    <lineage>
        <taxon>Eukaryota</taxon>
        <taxon>Viridiplantae</taxon>
        <taxon>Streptophyta</taxon>
        <taxon>Embryophyta</taxon>
        <taxon>Tracheophyta</taxon>
        <taxon>Spermatophyta</taxon>
        <taxon>Magnoliopsida</taxon>
        <taxon>eudicotyledons</taxon>
        <taxon>Gunneridae</taxon>
        <taxon>Pentapetalae</taxon>
        <taxon>rosids</taxon>
        <taxon>fabids</taxon>
        <taxon>Fagales</taxon>
        <taxon>Betulaceae</taxon>
        <taxon>Carpinus</taxon>
    </lineage>
</organism>
<protein>
    <submittedName>
        <fullName evidence="1">Uncharacterized protein</fullName>
    </submittedName>
</protein>
<dbReference type="AlphaFoldDB" id="A0A660KT32"/>
<dbReference type="EMBL" id="CM017324">
    <property type="protein sequence ID" value="KAE8038538.1"/>
    <property type="molecule type" value="Genomic_DNA"/>
</dbReference>